<dbReference type="AlphaFoldDB" id="A0A5C6F7N8"/>
<organism evidence="1 2">
    <name type="scientific">Rubripirellula reticaptiva</name>
    <dbReference type="NCBI Taxonomy" id="2528013"/>
    <lineage>
        <taxon>Bacteria</taxon>
        <taxon>Pseudomonadati</taxon>
        <taxon>Planctomycetota</taxon>
        <taxon>Planctomycetia</taxon>
        <taxon>Pirellulales</taxon>
        <taxon>Pirellulaceae</taxon>
        <taxon>Rubripirellula</taxon>
    </lineage>
</organism>
<keyword evidence="2" id="KW-1185">Reference proteome</keyword>
<comment type="caution">
    <text evidence="1">The sequence shown here is derived from an EMBL/GenBank/DDBJ whole genome shotgun (WGS) entry which is preliminary data.</text>
</comment>
<protein>
    <submittedName>
        <fullName evidence="1">Uncharacterized protein</fullName>
    </submittedName>
</protein>
<accession>A0A5C6F7N8</accession>
<dbReference type="Proteomes" id="UP000317977">
    <property type="component" value="Unassembled WGS sequence"/>
</dbReference>
<dbReference type="EMBL" id="SJPX01000002">
    <property type="protein sequence ID" value="TWU55779.1"/>
    <property type="molecule type" value="Genomic_DNA"/>
</dbReference>
<name>A0A5C6F7N8_9BACT</name>
<gene>
    <name evidence="1" type="ORF">Poly59_20810</name>
</gene>
<sequence>MLLGKPSPHGLEVKAIYRSGKRQRLHHEAPITKTFTVLPTAKPTKMAELPRIATQQLNPVYFT</sequence>
<evidence type="ECO:0000313" key="1">
    <source>
        <dbReference type="EMBL" id="TWU55779.1"/>
    </source>
</evidence>
<proteinExistence type="predicted"/>
<evidence type="ECO:0000313" key="2">
    <source>
        <dbReference type="Proteomes" id="UP000317977"/>
    </source>
</evidence>
<reference evidence="1 2" key="1">
    <citation type="submission" date="2019-02" db="EMBL/GenBank/DDBJ databases">
        <title>Deep-cultivation of Planctomycetes and their phenomic and genomic characterization uncovers novel biology.</title>
        <authorList>
            <person name="Wiegand S."/>
            <person name="Jogler M."/>
            <person name="Boedeker C."/>
            <person name="Pinto D."/>
            <person name="Vollmers J."/>
            <person name="Rivas-Marin E."/>
            <person name="Kohn T."/>
            <person name="Peeters S.H."/>
            <person name="Heuer A."/>
            <person name="Rast P."/>
            <person name="Oberbeckmann S."/>
            <person name="Bunk B."/>
            <person name="Jeske O."/>
            <person name="Meyerdierks A."/>
            <person name="Storesund J.E."/>
            <person name="Kallscheuer N."/>
            <person name="Luecker S."/>
            <person name="Lage O.M."/>
            <person name="Pohl T."/>
            <person name="Merkel B.J."/>
            <person name="Hornburger P."/>
            <person name="Mueller R.-W."/>
            <person name="Bruemmer F."/>
            <person name="Labrenz M."/>
            <person name="Spormann A.M."/>
            <person name="Op Den Camp H."/>
            <person name="Overmann J."/>
            <person name="Amann R."/>
            <person name="Jetten M.S.M."/>
            <person name="Mascher T."/>
            <person name="Medema M.H."/>
            <person name="Devos D.P."/>
            <person name="Kaster A.-K."/>
            <person name="Ovreas L."/>
            <person name="Rohde M."/>
            <person name="Galperin M.Y."/>
            <person name="Jogler C."/>
        </authorList>
    </citation>
    <scope>NUCLEOTIDE SEQUENCE [LARGE SCALE GENOMIC DNA]</scope>
    <source>
        <strain evidence="1 2">Poly59</strain>
    </source>
</reference>